<dbReference type="Proteomes" id="UP000053825">
    <property type="component" value="Unassembled WGS sequence"/>
</dbReference>
<dbReference type="EMBL" id="KQ414755">
    <property type="protein sequence ID" value="KOC61761.1"/>
    <property type="molecule type" value="Genomic_DNA"/>
</dbReference>
<gene>
    <name evidence="1" type="ORF">WH47_03018</name>
</gene>
<protein>
    <submittedName>
        <fullName evidence="1">Uncharacterized protein</fullName>
    </submittedName>
</protein>
<reference evidence="1 2" key="1">
    <citation type="submission" date="2015-07" db="EMBL/GenBank/DDBJ databases">
        <title>The genome of Habropoda laboriosa.</title>
        <authorList>
            <person name="Pan H."/>
            <person name="Kapheim K."/>
        </authorList>
    </citation>
    <scope>NUCLEOTIDE SEQUENCE [LARGE SCALE GENOMIC DNA]</scope>
    <source>
        <strain evidence="1">0110345459</strain>
    </source>
</reference>
<proteinExistence type="predicted"/>
<evidence type="ECO:0000313" key="2">
    <source>
        <dbReference type="Proteomes" id="UP000053825"/>
    </source>
</evidence>
<sequence>MHEQLAPKTHVCASASNHSSKQREFSTIGPVAYVQNSASPCGLQARTRTIHRRRKYLLQRSTSGVRVREQAAHFSRIRSSIRRQSPPVRPRNVRFVLCAIAERTHGAPAAILRLHRYDYVSIDAEVTESKNAHTMHARRLASPRLETIEGPQDYRGGETAEETNVIGILSSDQGTLDRS</sequence>
<dbReference type="AlphaFoldDB" id="A0A0L7QTF5"/>
<evidence type="ECO:0000313" key="1">
    <source>
        <dbReference type="EMBL" id="KOC61761.1"/>
    </source>
</evidence>
<organism evidence="1 2">
    <name type="scientific">Habropoda laboriosa</name>
    <dbReference type="NCBI Taxonomy" id="597456"/>
    <lineage>
        <taxon>Eukaryota</taxon>
        <taxon>Metazoa</taxon>
        <taxon>Ecdysozoa</taxon>
        <taxon>Arthropoda</taxon>
        <taxon>Hexapoda</taxon>
        <taxon>Insecta</taxon>
        <taxon>Pterygota</taxon>
        <taxon>Neoptera</taxon>
        <taxon>Endopterygota</taxon>
        <taxon>Hymenoptera</taxon>
        <taxon>Apocrita</taxon>
        <taxon>Aculeata</taxon>
        <taxon>Apoidea</taxon>
        <taxon>Anthophila</taxon>
        <taxon>Apidae</taxon>
        <taxon>Habropoda</taxon>
    </lineage>
</organism>
<name>A0A0L7QTF5_9HYME</name>
<keyword evidence="2" id="KW-1185">Reference proteome</keyword>
<accession>A0A0L7QTF5</accession>